<evidence type="ECO:0000256" key="2">
    <source>
        <dbReference type="ARBA" id="ARBA00010869"/>
    </source>
</evidence>
<evidence type="ECO:0000256" key="4">
    <source>
        <dbReference type="ARBA" id="ARBA00022898"/>
    </source>
</evidence>
<keyword evidence="8" id="KW-1185">Reference proteome</keyword>
<evidence type="ECO:0000256" key="3">
    <source>
        <dbReference type="ARBA" id="ARBA00012096"/>
    </source>
</evidence>
<keyword evidence="5" id="KW-0456">Lyase</keyword>
<accession>A0A510DWC5</accession>
<dbReference type="PANTHER" id="PTHR48078">
    <property type="entry name" value="THREONINE DEHYDRATASE, MITOCHONDRIAL-RELATED"/>
    <property type="match status" value="1"/>
</dbReference>
<dbReference type="GO" id="GO:0009097">
    <property type="term" value="P:isoleucine biosynthetic process"/>
    <property type="evidence" value="ECO:0007669"/>
    <property type="project" value="TreeGrafter"/>
</dbReference>
<dbReference type="OrthoDB" id="9915at2157"/>
<dbReference type="Proteomes" id="UP000322983">
    <property type="component" value="Chromosome"/>
</dbReference>
<comment type="cofactor">
    <cofactor evidence="1">
        <name>pyridoxal 5'-phosphate</name>
        <dbReference type="ChEBI" id="CHEBI:597326"/>
    </cofactor>
</comment>
<evidence type="ECO:0000256" key="1">
    <source>
        <dbReference type="ARBA" id="ARBA00001933"/>
    </source>
</evidence>
<dbReference type="GO" id="GO:0004794">
    <property type="term" value="F:threonine deaminase activity"/>
    <property type="evidence" value="ECO:0007669"/>
    <property type="project" value="UniProtKB-EC"/>
</dbReference>
<dbReference type="SUPFAM" id="SSF53686">
    <property type="entry name" value="Tryptophan synthase beta subunit-like PLP-dependent enzymes"/>
    <property type="match status" value="1"/>
</dbReference>
<evidence type="ECO:0000259" key="6">
    <source>
        <dbReference type="Pfam" id="PF00291"/>
    </source>
</evidence>
<dbReference type="AlphaFoldDB" id="A0A510DWC5"/>
<dbReference type="SUPFAM" id="SSF55021">
    <property type="entry name" value="ACT-like"/>
    <property type="match status" value="1"/>
</dbReference>
<dbReference type="STRING" id="1294262.GCA_001316085_00208"/>
<dbReference type="PANTHER" id="PTHR48078:SF6">
    <property type="entry name" value="L-THREONINE DEHYDRATASE CATABOLIC TDCB"/>
    <property type="match status" value="1"/>
</dbReference>
<dbReference type="CDD" id="cd04886">
    <property type="entry name" value="ACT_ThrD-II-like"/>
    <property type="match status" value="1"/>
</dbReference>
<dbReference type="InterPro" id="IPR036052">
    <property type="entry name" value="TrpB-like_PALP_sf"/>
</dbReference>
<dbReference type="CDD" id="cd01562">
    <property type="entry name" value="Thr-dehyd"/>
    <property type="match status" value="1"/>
</dbReference>
<dbReference type="InterPro" id="IPR045865">
    <property type="entry name" value="ACT-like_dom_sf"/>
</dbReference>
<dbReference type="GO" id="GO:0006567">
    <property type="term" value="P:L-threonine catabolic process"/>
    <property type="evidence" value="ECO:0007669"/>
    <property type="project" value="InterPro"/>
</dbReference>
<proteinExistence type="inferred from homology"/>
<evidence type="ECO:0000313" key="7">
    <source>
        <dbReference type="EMBL" id="BBG24485.1"/>
    </source>
</evidence>
<dbReference type="InterPro" id="IPR005789">
    <property type="entry name" value="Thr_deHydtase_catblc"/>
</dbReference>
<sequence>MKYLELFDKIIDAKQRVSPYIHETPIEFSSTFSKKTGSNVFLKLENFQKTGSFKVRGAFNKLLSMSPSERAKGVIAVSAGNHAQGVAYASSTLGVKSTIIMPETAPISKYLATRSYGANVILHGKFLHEGVEKANEIMRTTGSIFIHPYDDINVITGQGTLGLELLSVSPDIVVVPIGGGGLISGISIALKAKNPNIKIIGVQTTASPSMRISKESGKLISVEPSFSVADGILVKTPSTLTFDIINELVDDIVLVDDEEISESIFLLAERSKVMVEGAGAASLAAILNDKIRIPSANSKVVSIISGGNIDMSLFVNIIEKMLYISKRVVKIKVIVPDKPGYLNKILSNVVKVRGNIIDIVHDRISSDVPPGFTKIYITFEVPSRENINSFVNEMVSEGIETKFVE</sequence>
<gene>
    <name evidence="7" type="ORF">IC006_1806</name>
</gene>
<dbReference type="NCBIfam" id="TIGR01127">
    <property type="entry name" value="ilvA_1Cterm"/>
    <property type="match status" value="1"/>
</dbReference>
<dbReference type="GO" id="GO:0006565">
    <property type="term" value="P:L-serine catabolic process"/>
    <property type="evidence" value="ECO:0007669"/>
    <property type="project" value="TreeGrafter"/>
</dbReference>
<keyword evidence="4" id="KW-0663">Pyridoxal phosphate</keyword>
<dbReference type="FunFam" id="3.40.50.1100:FF:000007">
    <property type="entry name" value="L-threonine dehydratase catabolic TdcB"/>
    <property type="match status" value="1"/>
</dbReference>
<dbReference type="KEGG" id="step:IC006_1806"/>
<feature type="domain" description="Tryptophan synthase beta chain-like PALP" evidence="6">
    <location>
        <begin position="17"/>
        <end position="306"/>
    </location>
</feature>
<dbReference type="GO" id="GO:0003941">
    <property type="term" value="F:L-serine ammonia-lyase activity"/>
    <property type="evidence" value="ECO:0007669"/>
    <property type="project" value="TreeGrafter"/>
</dbReference>
<dbReference type="GeneID" id="41715563"/>
<dbReference type="InterPro" id="IPR050147">
    <property type="entry name" value="Ser/Thr_Dehydratase"/>
</dbReference>
<name>A0A510DWC5_9CREN</name>
<protein>
    <recommendedName>
        <fullName evidence="3">threonine ammonia-lyase</fullName>
        <ecNumber evidence="3">4.3.1.19</ecNumber>
    </recommendedName>
</protein>
<comment type="similarity">
    <text evidence="2">Belongs to the serine/threonine dehydratase family.</text>
</comment>
<evidence type="ECO:0000313" key="8">
    <source>
        <dbReference type="Proteomes" id="UP000322983"/>
    </source>
</evidence>
<dbReference type="Pfam" id="PF00291">
    <property type="entry name" value="PALP"/>
    <property type="match status" value="1"/>
</dbReference>
<dbReference type="EC" id="4.3.1.19" evidence="3"/>
<dbReference type="RefSeq" id="WP_149528603.1">
    <property type="nucleotide sequence ID" value="NZ_AP018929.1"/>
</dbReference>
<organism evidence="7 8">
    <name type="scientific">Sulfuracidifex tepidarius</name>
    <dbReference type="NCBI Taxonomy" id="1294262"/>
    <lineage>
        <taxon>Archaea</taxon>
        <taxon>Thermoproteota</taxon>
        <taxon>Thermoprotei</taxon>
        <taxon>Sulfolobales</taxon>
        <taxon>Sulfolobaceae</taxon>
        <taxon>Sulfuracidifex</taxon>
    </lineage>
</organism>
<dbReference type="InterPro" id="IPR001926">
    <property type="entry name" value="TrpB-like_PALP"/>
</dbReference>
<dbReference type="InterPro" id="IPR044561">
    <property type="entry name" value="ACT_ThrD-II-like"/>
</dbReference>
<dbReference type="EMBL" id="AP018929">
    <property type="protein sequence ID" value="BBG24485.1"/>
    <property type="molecule type" value="Genomic_DNA"/>
</dbReference>
<dbReference type="Gene3D" id="3.40.50.1100">
    <property type="match status" value="2"/>
</dbReference>
<evidence type="ECO:0000256" key="5">
    <source>
        <dbReference type="ARBA" id="ARBA00023239"/>
    </source>
</evidence>
<reference evidence="7 8" key="1">
    <citation type="journal article" date="2020" name="Int. J. Syst. Evol. Microbiol.">
        <title>Sulfuracidifex tepidarius gen. nov., sp. nov. and transfer of Sulfolobus metallicus Huber and Stetter 1992 to the genus Sulfuracidifex as Sulfuracidifex metallicus comb. nov.</title>
        <authorList>
            <person name="Itoh T."/>
            <person name="Miura T."/>
            <person name="Sakai H.D."/>
            <person name="Kato S."/>
            <person name="Ohkuma M."/>
            <person name="Takashina T."/>
        </authorList>
    </citation>
    <scope>NUCLEOTIDE SEQUENCE [LARGE SCALE GENOMIC DNA]</scope>
    <source>
        <strain evidence="7 8">IC-006</strain>
    </source>
</reference>